<dbReference type="Pfam" id="PF22721">
    <property type="entry name" value="TBP-TOTE"/>
    <property type="match status" value="1"/>
</dbReference>
<accession>A0ABU9X765</accession>
<dbReference type="Pfam" id="PF08378">
    <property type="entry name" value="NERD"/>
    <property type="match status" value="1"/>
</dbReference>
<sequence>MLEVRRGSAVRSYENTFFREFAKNLSELFNKYNLEGVLLGNSQCIHSENLQIDALLVVKNTVCIIDFKNFEGTIELPLSESFATEIWTNESNDMIKGGSHINPYKQLFQQKKALTWVYHNSKLKTDLGKRFNPSHTKKIVCFHNPITLNGNIPPKDEIDFFIAHKENYLEIIKDVIDVIDEEIDLNKEAFEIFKDIFEAEPFSLTESYDKPTSEPPITEQTENDSSTLLPSQIKALDIAEQFLNNKEENVLILQGPVSSGKSYLTDFIKELAFKFGFLQVEYLAPTYKVIKNLLGDCEDFNSLYSYIYGGKCKKVTNDSDNTDDSDTTTLEIVPIKECHDDDNTLYIVEEAHLVSNGFSQSFNKQFGSGRLLADFIEFLKLSESNRKVIFIGDTYHISSGSKDESSLNVDFYEPHYGFRPKIFKIPLSQDIYAENLIIKDLVSSIDSQSFNNLTIDNSYGVSLLNKKEVSYKDKLVGLIKENLDSNFKILSYSNKACHQVNGWIKKSILNNGSDLAIDDLLLINNNFNAPILGETPNRNKRVFNGDFAWVDYIDSVKTEIVPIQNKTPVTLKFRELHLRHCDSWQIFSVYSLENYREDELLDEEKLALTILVNIKLNEYMKQYPFNGSEAELKMFVSEEYRTQKNSVAKLETALENKERVKTKLEKEKTELRKIERKYKNIHKENISKELASNSSSDYFKYLNCVFLRFGWCMTVHKSLPYKWQHILFDANPANRGIVNEAYFSWLYSGLTRSTNKITLINFTTITPFYKADIVDRSDAQTHALPYLIIDNSIEMAESDELPLNDNDFKSTIVQLYRFVEKLVNSENLDITSVTHNNYQEVFQITDGINSSKIVFWYNKKGIIKYQDPAGNSADLNKTISDLLLNYEGLKDFDSLNLDWRADCYKLLNNKLSKCGYFMHWINSTNFKDIVKIANTESFVGVEFNYDSDGLFSKINITTSSDQYIKNTIVTVLHSFKI</sequence>
<evidence type="ECO:0000256" key="1">
    <source>
        <dbReference type="SAM" id="Coils"/>
    </source>
</evidence>
<keyword evidence="6" id="KW-1185">Reference proteome</keyword>
<name>A0ABU9X765_9GAMM</name>
<organism evidence="5 6">
    <name type="scientific">Psychrobacter saeujeotis</name>
    <dbReference type="NCBI Taxonomy" id="3143436"/>
    <lineage>
        <taxon>Bacteria</taxon>
        <taxon>Pseudomonadati</taxon>
        <taxon>Pseudomonadota</taxon>
        <taxon>Gammaproteobacteria</taxon>
        <taxon>Moraxellales</taxon>
        <taxon>Moraxellaceae</taxon>
        <taxon>Psychrobacter</taxon>
    </lineage>
</organism>
<protein>
    <submittedName>
        <fullName evidence="5">NERD domain-containing protein</fullName>
    </submittedName>
</protein>
<dbReference type="InterPro" id="IPR011528">
    <property type="entry name" value="NERD"/>
</dbReference>
<dbReference type="EMBL" id="JBDGHN010000002">
    <property type="protein sequence ID" value="MEN2751248.1"/>
    <property type="molecule type" value="Genomic_DNA"/>
</dbReference>
<evidence type="ECO:0000259" key="4">
    <source>
        <dbReference type="Pfam" id="PF22721"/>
    </source>
</evidence>
<feature type="region of interest" description="Disordered" evidence="2">
    <location>
        <begin position="206"/>
        <end position="225"/>
    </location>
</feature>
<evidence type="ECO:0000259" key="3">
    <source>
        <dbReference type="Pfam" id="PF08378"/>
    </source>
</evidence>
<keyword evidence="1" id="KW-0175">Coiled coil</keyword>
<evidence type="ECO:0000256" key="2">
    <source>
        <dbReference type="SAM" id="MobiDB-lite"/>
    </source>
</evidence>
<proteinExistence type="predicted"/>
<dbReference type="Gene3D" id="3.40.50.300">
    <property type="entry name" value="P-loop containing nucleotide triphosphate hydrolases"/>
    <property type="match status" value="1"/>
</dbReference>
<reference evidence="5 6" key="1">
    <citation type="submission" date="2024-05" db="EMBL/GenBank/DDBJ databases">
        <authorList>
            <person name="Kim H.-Y."/>
            <person name="Kim E."/>
            <person name="Cai Y."/>
            <person name="Yang S.-M."/>
            <person name="Lee W."/>
        </authorList>
    </citation>
    <scope>NUCLEOTIDE SEQUENCE [LARGE SCALE GENOMIC DNA]</scope>
    <source>
        <strain evidence="5 6">FBL11</strain>
    </source>
</reference>
<feature type="domain" description="NERD" evidence="3">
    <location>
        <begin position="22"/>
        <end position="124"/>
    </location>
</feature>
<comment type="caution">
    <text evidence="5">The sequence shown here is derived from an EMBL/GenBank/DDBJ whole genome shotgun (WGS) entry which is preliminary data.</text>
</comment>
<dbReference type="RefSeq" id="WP_299219784.1">
    <property type="nucleotide sequence ID" value="NZ_JBDGHN010000002.1"/>
</dbReference>
<dbReference type="SUPFAM" id="SSF52540">
    <property type="entry name" value="P-loop containing nucleoside triphosphate hydrolases"/>
    <property type="match status" value="2"/>
</dbReference>
<feature type="domain" description="TATA-binding-like protein" evidence="4">
    <location>
        <begin position="812"/>
        <end position="864"/>
    </location>
</feature>
<feature type="coiled-coil region" evidence="1">
    <location>
        <begin position="640"/>
        <end position="684"/>
    </location>
</feature>
<dbReference type="Proteomes" id="UP001461960">
    <property type="component" value="Unassembled WGS sequence"/>
</dbReference>
<gene>
    <name evidence="5" type="ORF">AAIR29_06325</name>
</gene>
<evidence type="ECO:0000313" key="6">
    <source>
        <dbReference type="Proteomes" id="UP001461960"/>
    </source>
</evidence>
<evidence type="ECO:0000313" key="5">
    <source>
        <dbReference type="EMBL" id="MEN2751248.1"/>
    </source>
</evidence>
<dbReference type="InterPro" id="IPR054572">
    <property type="entry name" value="TBP-TOTE"/>
</dbReference>
<dbReference type="InterPro" id="IPR027417">
    <property type="entry name" value="P-loop_NTPase"/>
</dbReference>